<evidence type="ECO:0000256" key="1">
    <source>
        <dbReference type="SAM" id="Phobius"/>
    </source>
</evidence>
<evidence type="ECO:0000313" key="2">
    <source>
        <dbReference type="EMBL" id="OGI61802.1"/>
    </source>
</evidence>
<reference evidence="2 3" key="1">
    <citation type="journal article" date="2016" name="Nat. Commun.">
        <title>Thousands of microbial genomes shed light on interconnected biogeochemical processes in an aquifer system.</title>
        <authorList>
            <person name="Anantharaman K."/>
            <person name="Brown C.T."/>
            <person name="Hug L.A."/>
            <person name="Sharon I."/>
            <person name="Castelle C.J."/>
            <person name="Probst A.J."/>
            <person name="Thomas B.C."/>
            <person name="Singh A."/>
            <person name="Wilkins M.J."/>
            <person name="Karaoz U."/>
            <person name="Brodie E.L."/>
            <person name="Williams K.H."/>
            <person name="Hubbard S.S."/>
            <person name="Banfield J.F."/>
        </authorList>
    </citation>
    <scope>NUCLEOTIDE SEQUENCE [LARGE SCALE GENOMIC DNA]</scope>
</reference>
<keyword evidence="1" id="KW-0472">Membrane</keyword>
<organism evidence="2 3">
    <name type="scientific">Candidatus Nomurabacteria bacterium RIFCSPHIGHO2_01_FULL_39_9</name>
    <dbReference type="NCBI Taxonomy" id="1801735"/>
    <lineage>
        <taxon>Bacteria</taxon>
        <taxon>Candidatus Nomuraibacteriota</taxon>
    </lineage>
</organism>
<name>A0A1F6UWR4_9BACT</name>
<comment type="caution">
    <text evidence="2">The sequence shown here is derived from an EMBL/GenBank/DDBJ whole genome shotgun (WGS) entry which is preliminary data.</text>
</comment>
<gene>
    <name evidence="2" type="ORF">A2645_00935</name>
</gene>
<accession>A0A1F6UWR4</accession>
<keyword evidence="1" id="KW-0812">Transmembrane</keyword>
<feature type="transmembrane region" description="Helical" evidence="1">
    <location>
        <begin position="33"/>
        <end position="58"/>
    </location>
</feature>
<evidence type="ECO:0000313" key="3">
    <source>
        <dbReference type="Proteomes" id="UP000182253"/>
    </source>
</evidence>
<dbReference type="EMBL" id="MFTL01000008">
    <property type="protein sequence ID" value="OGI61802.1"/>
    <property type="molecule type" value="Genomic_DNA"/>
</dbReference>
<dbReference type="STRING" id="1801735.A2645_00935"/>
<dbReference type="Proteomes" id="UP000182253">
    <property type="component" value="Unassembled WGS sequence"/>
</dbReference>
<proteinExistence type="predicted"/>
<dbReference type="AlphaFoldDB" id="A0A1F6UWR4"/>
<protein>
    <submittedName>
        <fullName evidence="2">Uncharacterized protein</fullName>
    </submittedName>
</protein>
<keyword evidence="1" id="KW-1133">Transmembrane helix</keyword>
<sequence>MKQKIFNYVVGVIFSIIAILHLVRSIFGWEAQIGGVEIVIGVSVVAFILAGFLAYTAFSLTRKGNDNQEIKDEENIIK</sequence>
<feature type="transmembrane region" description="Helical" evidence="1">
    <location>
        <begin position="5"/>
        <end position="27"/>
    </location>
</feature>